<evidence type="ECO:0000256" key="1">
    <source>
        <dbReference type="ARBA" id="ARBA00022679"/>
    </source>
</evidence>
<keyword evidence="7" id="KW-0547">Nucleotide-binding</keyword>
<keyword evidence="1" id="KW-0808">Transferase</keyword>
<keyword evidence="5" id="KW-0812">Transmembrane</keyword>
<keyword evidence="7" id="KW-0067">ATP-binding</keyword>
<keyword evidence="5" id="KW-0472">Membrane</keyword>
<dbReference type="InterPro" id="IPR005467">
    <property type="entry name" value="His_kinase_dom"/>
</dbReference>
<dbReference type="RefSeq" id="WP_200283380.1">
    <property type="nucleotide sequence ID" value="NZ_JAENII010000023.1"/>
</dbReference>
<feature type="transmembrane region" description="Helical" evidence="5">
    <location>
        <begin position="311"/>
        <end position="333"/>
    </location>
</feature>
<name>A0A934RDX5_9BACT</name>
<keyword evidence="8" id="KW-1185">Reference proteome</keyword>
<evidence type="ECO:0000313" key="8">
    <source>
        <dbReference type="Proteomes" id="UP000658278"/>
    </source>
</evidence>
<dbReference type="PANTHER" id="PTHR24421">
    <property type="entry name" value="NITRATE/NITRITE SENSOR PROTEIN NARX-RELATED"/>
    <property type="match status" value="1"/>
</dbReference>
<comment type="caution">
    <text evidence="7">The sequence shown here is derived from an EMBL/GenBank/DDBJ whole genome shotgun (WGS) entry which is preliminary data.</text>
</comment>
<evidence type="ECO:0000256" key="3">
    <source>
        <dbReference type="ARBA" id="ARBA00023012"/>
    </source>
</evidence>
<sequence>MSQAANTTNPGSSFSAALLRTVAIVALAGAATGETSSTTIEAFADETRLVPQDETALAPLNASSLQFQVVPASLRVRYRLEGADKTWQERSGTMMFVVRFIDKEGNRILHHDFAAKHATPGWSGSDAPFAFVSRKETLRVPESAEYLSVAVSSSGPVSAVGVIAIRGITIRSLPNADRPERWLMREALGPDSRPIRWNKAGSRPTMGSLIHPDGQRDSPPTLLIVDDDPEAHADIASGHYELPALRPGEQLEVEWQEAYSVGLGGPFELDYERLPAADYRFLVEELTIDGIPTGRTSALVVDVPGVFWKKWWFWLGCLAAVGSLVVLWARALVRRRIRRQLRHARLLSDERLRIARDLHDDLGTRLSHISLVGANAEAVTADPESQAAFRQIRELTGELVGALSESVWMLNPRNSDLESLINYLCRLVSELCRLAGIRCRIDDAGLEHNHPISHEFRHNFSLAVKETVNNALRHAEASEILIKIRIDRGNFSVSISDDGVGIREDAESPPGDPGGSGLESVRQRMQSIGGRCGISNLDPRGLRVVLTAPVLMREG</sequence>
<dbReference type="InterPro" id="IPR036890">
    <property type="entry name" value="HATPase_C_sf"/>
</dbReference>
<dbReference type="GO" id="GO:0000155">
    <property type="term" value="F:phosphorelay sensor kinase activity"/>
    <property type="evidence" value="ECO:0007669"/>
    <property type="project" value="InterPro"/>
</dbReference>
<dbReference type="InterPro" id="IPR003594">
    <property type="entry name" value="HATPase_dom"/>
</dbReference>
<dbReference type="Proteomes" id="UP000658278">
    <property type="component" value="Unassembled WGS sequence"/>
</dbReference>
<dbReference type="InterPro" id="IPR011712">
    <property type="entry name" value="Sig_transdc_His_kin_sub3_dim/P"/>
</dbReference>
<feature type="region of interest" description="Disordered" evidence="4">
    <location>
        <begin position="501"/>
        <end position="520"/>
    </location>
</feature>
<evidence type="ECO:0000259" key="6">
    <source>
        <dbReference type="PROSITE" id="PS50109"/>
    </source>
</evidence>
<evidence type="ECO:0000256" key="4">
    <source>
        <dbReference type="SAM" id="MobiDB-lite"/>
    </source>
</evidence>
<gene>
    <name evidence="7" type="ORF">JIN81_18250</name>
</gene>
<dbReference type="SMART" id="SM00387">
    <property type="entry name" value="HATPase_c"/>
    <property type="match status" value="1"/>
</dbReference>
<reference evidence="7" key="1">
    <citation type="submission" date="2021-01" db="EMBL/GenBank/DDBJ databases">
        <title>Modified the classification status of verrucomicrobia.</title>
        <authorList>
            <person name="Feng X."/>
        </authorList>
    </citation>
    <scope>NUCLEOTIDE SEQUENCE</scope>
    <source>
        <strain evidence="7">KCTC 22201</strain>
    </source>
</reference>
<feature type="region of interest" description="Disordered" evidence="4">
    <location>
        <begin position="194"/>
        <end position="220"/>
    </location>
</feature>
<dbReference type="Gene3D" id="3.30.565.10">
    <property type="entry name" value="Histidine kinase-like ATPase, C-terminal domain"/>
    <property type="match status" value="1"/>
</dbReference>
<dbReference type="GO" id="GO:0046983">
    <property type="term" value="F:protein dimerization activity"/>
    <property type="evidence" value="ECO:0007669"/>
    <property type="project" value="InterPro"/>
</dbReference>
<dbReference type="Pfam" id="PF02518">
    <property type="entry name" value="HATPase_c"/>
    <property type="match status" value="1"/>
</dbReference>
<dbReference type="AlphaFoldDB" id="A0A934RDX5"/>
<dbReference type="EMBL" id="JAENII010000023">
    <property type="protein sequence ID" value="MBK1828983.1"/>
    <property type="molecule type" value="Genomic_DNA"/>
</dbReference>
<dbReference type="InterPro" id="IPR050482">
    <property type="entry name" value="Sensor_HK_TwoCompSys"/>
</dbReference>
<dbReference type="CDD" id="cd16917">
    <property type="entry name" value="HATPase_UhpB-NarQ-NarX-like"/>
    <property type="match status" value="1"/>
</dbReference>
<organism evidence="7 8">
    <name type="scientific">Haloferula rosea</name>
    <dbReference type="NCBI Taxonomy" id="490093"/>
    <lineage>
        <taxon>Bacteria</taxon>
        <taxon>Pseudomonadati</taxon>
        <taxon>Verrucomicrobiota</taxon>
        <taxon>Verrucomicrobiia</taxon>
        <taxon>Verrucomicrobiales</taxon>
        <taxon>Verrucomicrobiaceae</taxon>
        <taxon>Haloferula</taxon>
    </lineage>
</organism>
<evidence type="ECO:0000256" key="2">
    <source>
        <dbReference type="ARBA" id="ARBA00022777"/>
    </source>
</evidence>
<accession>A0A934RDX5</accession>
<dbReference type="GO" id="GO:0005524">
    <property type="term" value="F:ATP binding"/>
    <property type="evidence" value="ECO:0007669"/>
    <property type="project" value="UniProtKB-KW"/>
</dbReference>
<dbReference type="PROSITE" id="PS50109">
    <property type="entry name" value="HIS_KIN"/>
    <property type="match status" value="1"/>
</dbReference>
<proteinExistence type="predicted"/>
<keyword evidence="5" id="KW-1133">Transmembrane helix</keyword>
<dbReference type="SUPFAM" id="SSF55874">
    <property type="entry name" value="ATPase domain of HSP90 chaperone/DNA topoisomerase II/histidine kinase"/>
    <property type="match status" value="1"/>
</dbReference>
<dbReference type="Gene3D" id="1.20.5.1930">
    <property type="match status" value="1"/>
</dbReference>
<dbReference type="GO" id="GO:0016020">
    <property type="term" value="C:membrane"/>
    <property type="evidence" value="ECO:0007669"/>
    <property type="project" value="InterPro"/>
</dbReference>
<evidence type="ECO:0000313" key="7">
    <source>
        <dbReference type="EMBL" id="MBK1828983.1"/>
    </source>
</evidence>
<feature type="domain" description="Histidine kinase" evidence="6">
    <location>
        <begin position="353"/>
        <end position="552"/>
    </location>
</feature>
<dbReference type="Pfam" id="PF07730">
    <property type="entry name" value="HisKA_3"/>
    <property type="match status" value="1"/>
</dbReference>
<keyword evidence="2" id="KW-0418">Kinase</keyword>
<protein>
    <submittedName>
        <fullName evidence="7">ATP-binding protein</fullName>
    </submittedName>
</protein>
<evidence type="ECO:0000256" key="5">
    <source>
        <dbReference type="SAM" id="Phobius"/>
    </source>
</evidence>
<keyword evidence="3" id="KW-0902">Two-component regulatory system</keyword>